<accession>A0A391NXF5</accession>
<evidence type="ECO:0000313" key="2">
    <source>
        <dbReference type="EMBL" id="GCA65220.1"/>
    </source>
</evidence>
<keyword evidence="3" id="KW-1185">Reference proteome</keyword>
<evidence type="ECO:0000256" key="1">
    <source>
        <dbReference type="SAM" id="MobiDB-lite"/>
    </source>
</evidence>
<evidence type="ECO:0000313" key="3">
    <source>
        <dbReference type="Proteomes" id="UP000265618"/>
    </source>
</evidence>
<dbReference type="EMBL" id="BDIP01010256">
    <property type="protein sequence ID" value="GCA65220.1"/>
    <property type="molecule type" value="Genomic_DNA"/>
</dbReference>
<feature type="region of interest" description="Disordered" evidence="1">
    <location>
        <begin position="1"/>
        <end position="24"/>
    </location>
</feature>
<sequence length="53" mass="5726">MADDGGGYGGRDGEEEEDDGVSFSRFAEIFSDTHPATLSIDVWEVASMFIPVL</sequence>
<reference evidence="2 3" key="1">
    <citation type="journal article" date="2018" name="PLoS ONE">
        <title>The draft genome of Kipferlia bialata reveals reductive genome evolution in fornicate parasites.</title>
        <authorList>
            <person name="Tanifuji G."/>
            <person name="Takabayashi S."/>
            <person name="Kume K."/>
            <person name="Takagi M."/>
            <person name="Nakayama T."/>
            <person name="Kamikawa R."/>
            <person name="Inagaki Y."/>
            <person name="Hashimoto T."/>
        </authorList>
    </citation>
    <scope>NUCLEOTIDE SEQUENCE [LARGE SCALE GENOMIC DNA]</scope>
    <source>
        <strain evidence="2">NY0173</strain>
    </source>
</reference>
<name>A0A391NXF5_9EUKA</name>
<dbReference type="AlphaFoldDB" id="A0A391NXF5"/>
<protein>
    <submittedName>
        <fullName evidence="2">Uncharacterized protein</fullName>
    </submittedName>
</protein>
<organism evidence="2 3">
    <name type="scientific">Kipferlia bialata</name>
    <dbReference type="NCBI Taxonomy" id="797122"/>
    <lineage>
        <taxon>Eukaryota</taxon>
        <taxon>Metamonada</taxon>
        <taxon>Carpediemonas-like organisms</taxon>
        <taxon>Kipferlia</taxon>
    </lineage>
</organism>
<gene>
    <name evidence="2" type="ORF">KIPB_016588</name>
</gene>
<proteinExistence type="predicted"/>
<comment type="caution">
    <text evidence="2">The sequence shown here is derived from an EMBL/GenBank/DDBJ whole genome shotgun (WGS) entry which is preliminary data.</text>
</comment>
<feature type="compositionally biased region" description="Gly residues" evidence="1">
    <location>
        <begin position="1"/>
        <end position="10"/>
    </location>
</feature>
<feature type="non-terminal residue" evidence="2">
    <location>
        <position position="1"/>
    </location>
</feature>
<dbReference type="Proteomes" id="UP000265618">
    <property type="component" value="Unassembled WGS sequence"/>
</dbReference>